<dbReference type="AlphaFoldDB" id="A0A6L9S1Y2"/>
<evidence type="ECO:0000256" key="1">
    <source>
        <dbReference type="ARBA" id="ARBA00022527"/>
    </source>
</evidence>
<keyword evidence="1" id="KW-0723">Serine/threonine-protein kinase</keyword>
<keyword evidence="3" id="KW-0547">Nucleotide-binding</keyword>
<comment type="caution">
    <text evidence="3">The sequence shown here is derived from an EMBL/GenBank/DDBJ whole genome shotgun (WGS) entry which is preliminary data.</text>
</comment>
<keyword evidence="1" id="KW-0418">Kinase</keyword>
<dbReference type="PANTHER" id="PTHR35526">
    <property type="entry name" value="ANTI-SIGMA-F FACTOR RSBW-RELATED"/>
    <property type="match status" value="1"/>
</dbReference>
<dbReference type="InterPro" id="IPR050267">
    <property type="entry name" value="Anti-sigma-factor_SerPK"/>
</dbReference>
<accession>A0A6L9S1Y2</accession>
<protein>
    <submittedName>
        <fullName evidence="3">ATP-binding protein</fullName>
    </submittedName>
</protein>
<dbReference type="SUPFAM" id="SSF55874">
    <property type="entry name" value="ATPase domain of HSP90 chaperone/DNA topoisomerase II/histidine kinase"/>
    <property type="match status" value="1"/>
</dbReference>
<dbReference type="EMBL" id="JAAGOA010000001">
    <property type="protein sequence ID" value="NED98810.1"/>
    <property type="molecule type" value="Genomic_DNA"/>
</dbReference>
<sequence length="152" mass="16095">MPQTATAYRSAEPTQARALELGNVVSSVPKARHAVAADLHSVGVPQSVLDNVLLVVTELVSNAILHAKPIQLSEAEVGVILRWTVSDRHVLIDVTDGGSADTPRVKRPESAEPEGRGLAIVEAVARNWSVRSADDRVTVQAVVGPWEPGNAS</sequence>
<dbReference type="Gene3D" id="3.30.565.10">
    <property type="entry name" value="Histidine kinase-like ATPase, C-terminal domain"/>
    <property type="match status" value="1"/>
</dbReference>
<dbReference type="GO" id="GO:0004674">
    <property type="term" value="F:protein serine/threonine kinase activity"/>
    <property type="evidence" value="ECO:0007669"/>
    <property type="project" value="UniProtKB-KW"/>
</dbReference>
<dbReference type="Proteomes" id="UP000475214">
    <property type="component" value="Unassembled WGS sequence"/>
</dbReference>
<dbReference type="PANTHER" id="PTHR35526:SF3">
    <property type="entry name" value="ANTI-SIGMA-F FACTOR RSBW"/>
    <property type="match status" value="1"/>
</dbReference>
<dbReference type="RefSeq" id="WP_163731534.1">
    <property type="nucleotide sequence ID" value="NZ_JAAGOA010000001.1"/>
</dbReference>
<keyword evidence="4" id="KW-1185">Reference proteome</keyword>
<proteinExistence type="predicted"/>
<organism evidence="3 4">
    <name type="scientific">Phytoactinopolyspora halotolerans</name>
    <dbReference type="NCBI Taxonomy" id="1981512"/>
    <lineage>
        <taxon>Bacteria</taxon>
        <taxon>Bacillati</taxon>
        <taxon>Actinomycetota</taxon>
        <taxon>Actinomycetes</taxon>
        <taxon>Jiangellales</taxon>
        <taxon>Jiangellaceae</taxon>
        <taxon>Phytoactinopolyspora</taxon>
    </lineage>
</organism>
<dbReference type="Pfam" id="PF13581">
    <property type="entry name" value="HATPase_c_2"/>
    <property type="match status" value="1"/>
</dbReference>
<name>A0A6L9S1Y2_9ACTN</name>
<keyword evidence="3" id="KW-0067">ATP-binding</keyword>
<evidence type="ECO:0000313" key="4">
    <source>
        <dbReference type="Proteomes" id="UP000475214"/>
    </source>
</evidence>
<gene>
    <name evidence="3" type="ORF">G1H10_01350</name>
</gene>
<dbReference type="GO" id="GO:0005524">
    <property type="term" value="F:ATP binding"/>
    <property type="evidence" value="ECO:0007669"/>
    <property type="project" value="UniProtKB-KW"/>
</dbReference>
<reference evidence="3 4" key="1">
    <citation type="submission" date="2020-02" db="EMBL/GenBank/DDBJ databases">
        <authorList>
            <person name="Li X.-J."/>
            <person name="Han X.-M."/>
        </authorList>
    </citation>
    <scope>NUCLEOTIDE SEQUENCE [LARGE SCALE GENOMIC DNA]</scope>
    <source>
        <strain evidence="3 4">CCTCC AB 2017055</strain>
    </source>
</reference>
<evidence type="ECO:0000313" key="3">
    <source>
        <dbReference type="EMBL" id="NED98810.1"/>
    </source>
</evidence>
<feature type="domain" description="Histidine kinase/HSP90-like ATPase" evidence="2">
    <location>
        <begin position="27"/>
        <end position="140"/>
    </location>
</feature>
<keyword evidence="1" id="KW-0808">Transferase</keyword>
<dbReference type="InterPro" id="IPR003594">
    <property type="entry name" value="HATPase_dom"/>
</dbReference>
<evidence type="ECO:0000259" key="2">
    <source>
        <dbReference type="Pfam" id="PF13581"/>
    </source>
</evidence>
<dbReference type="CDD" id="cd16936">
    <property type="entry name" value="HATPase_RsbW-like"/>
    <property type="match status" value="1"/>
</dbReference>
<dbReference type="InterPro" id="IPR036890">
    <property type="entry name" value="HATPase_C_sf"/>
</dbReference>